<sequence>MLDATGQSYAWRTLIRREAIEELVRNLRGAGDVTRGVQPFPAADAAKLHALIFGPAQDRLSAYNKLILVGDGPLQAMPYGLLLTRATEIPADPGAYRAAALPWLIRTHALALLPSVRTLVTQRAGTLRSRAAKPFLGIGDPSLAPPELRVADGSGALRGIDVSAAFQTSGGLADVSVLRRLVSLPETADELRAIATLLKAPPEALLLGAGATERAVRAAPLVDYRVIAFATHGALAGEVTGTSEPGLVLTPPATASREDDGFLGLSEISGLRFDADLVMLSACNTATPDGRPRAEGLSGLARGFFNAGARSLLATHWAIPSEASVKLTTGLIAYQAERPEADWAEALRIATLAVIDREGPAAWAHPAYWAGYAVLGVRPAQP</sequence>
<reference evidence="2 3" key="1">
    <citation type="submission" date="2019-06" db="EMBL/GenBank/DDBJ databases">
        <authorList>
            <person name="Rodrigo-Torres L."/>
            <person name="Arahal R. D."/>
            <person name="Lucena T."/>
        </authorList>
    </citation>
    <scope>NUCLEOTIDE SEQUENCE [LARGE SCALE GENOMIC DNA]</scope>
    <source>
        <strain evidence="2 3">SB0023/3</strain>
    </source>
</reference>
<proteinExistence type="predicted"/>
<feature type="domain" description="CHAT" evidence="1">
    <location>
        <begin position="45"/>
        <end position="376"/>
    </location>
</feature>
<dbReference type="Pfam" id="PF12770">
    <property type="entry name" value="CHAT"/>
    <property type="match status" value="1"/>
</dbReference>
<accession>A0A509EAJ7</accession>
<evidence type="ECO:0000313" key="3">
    <source>
        <dbReference type="Proteomes" id="UP000410984"/>
    </source>
</evidence>
<evidence type="ECO:0000313" key="2">
    <source>
        <dbReference type="EMBL" id="VUD71180.1"/>
    </source>
</evidence>
<name>A0A509EAJ7_9HYPH</name>
<organism evidence="2 3">
    <name type="scientific">Methylobacterium symbioticum</name>
    <dbReference type="NCBI Taxonomy" id="2584084"/>
    <lineage>
        <taxon>Bacteria</taxon>
        <taxon>Pseudomonadati</taxon>
        <taxon>Pseudomonadota</taxon>
        <taxon>Alphaproteobacteria</taxon>
        <taxon>Hyphomicrobiales</taxon>
        <taxon>Methylobacteriaceae</taxon>
        <taxon>Methylobacterium</taxon>
    </lineage>
</organism>
<gene>
    <name evidence="2" type="ORF">MET9862_01757</name>
</gene>
<dbReference type="EMBL" id="CABFPH010000018">
    <property type="protein sequence ID" value="VUD71180.1"/>
    <property type="molecule type" value="Genomic_DNA"/>
</dbReference>
<dbReference type="InterPro" id="IPR024983">
    <property type="entry name" value="CHAT_dom"/>
</dbReference>
<dbReference type="Proteomes" id="UP000410984">
    <property type="component" value="Unassembled WGS sequence"/>
</dbReference>
<dbReference type="AlphaFoldDB" id="A0A509EAJ7"/>
<evidence type="ECO:0000259" key="1">
    <source>
        <dbReference type="Pfam" id="PF12770"/>
    </source>
</evidence>
<protein>
    <recommendedName>
        <fullName evidence="1">CHAT domain-containing protein</fullName>
    </recommendedName>
</protein>
<keyword evidence="3" id="KW-1185">Reference proteome</keyword>